<evidence type="ECO:0000313" key="3">
    <source>
        <dbReference type="Proteomes" id="UP000824469"/>
    </source>
</evidence>
<protein>
    <submittedName>
        <fullName evidence="2">Uncharacterized protein</fullName>
    </submittedName>
</protein>
<dbReference type="AlphaFoldDB" id="A0AA38LKP0"/>
<reference evidence="2 3" key="1">
    <citation type="journal article" date="2021" name="Nat. Plants">
        <title>The Taxus genome provides insights into paclitaxel biosynthesis.</title>
        <authorList>
            <person name="Xiong X."/>
            <person name="Gou J."/>
            <person name="Liao Q."/>
            <person name="Li Y."/>
            <person name="Zhou Q."/>
            <person name="Bi G."/>
            <person name="Li C."/>
            <person name="Du R."/>
            <person name="Wang X."/>
            <person name="Sun T."/>
            <person name="Guo L."/>
            <person name="Liang H."/>
            <person name="Lu P."/>
            <person name="Wu Y."/>
            <person name="Zhang Z."/>
            <person name="Ro D.K."/>
            <person name="Shang Y."/>
            <person name="Huang S."/>
            <person name="Yan J."/>
        </authorList>
    </citation>
    <scope>NUCLEOTIDE SEQUENCE [LARGE SCALE GENOMIC DNA]</scope>
    <source>
        <strain evidence="2">Ta-2019</strain>
    </source>
</reference>
<comment type="caution">
    <text evidence="2">The sequence shown here is derived from an EMBL/GenBank/DDBJ whole genome shotgun (WGS) entry which is preliminary data.</text>
</comment>
<gene>
    <name evidence="2" type="ORF">KI387_004755</name>
</gene>
<dbReference type="EMBL" id="JAHRHJ020000002">
    <property type="protein sequence ID" value="KAH9324577.1"/>
    <property type="molecule type" value="Genomic_DNA"/>
</dbReference>
<evidence type="ECO:0000256" key="1">
    <source>
        <dbReference type="SAM" id="MobiDB-lite"/>
    </source>
</evidence>
<sequence length="131" mass="15091">VAIRIYLHIRPKFEKGAYLENDVSIPEDPVGRKKVAPRKREREEVQKALSVQTKKMVSAPETCAKPSTYAQRKKSPMKTKTLEEEASEHEEPLTLEESPRNISPIKEKEKEESHVLESPIRKKQKVMDEAN</sequence>
<organism evidence="2 3">
    <name type="scientific">Taxus chinensis</name>
    <name type="common">Chinese yew</name>
    <name type="synonym">Taxus wallichiana var. chinensis</name>
    <dbReference type="NCBI Taxonomy" id="29808"/>
    <lineage>
        <taxon>Eukaryota</taxon>
        <taxon>Viridiplantae</taxon>
        <taxon>Streptophyta</taxon>
        <taxon>Embryophyta</taxon>
        <taxon>Tracheophyta</taxon>
        <taxon>Spermatophyta</taxon>
        <taxon>Pinopsida</taxon>
        <taxon>Pinidae</taxon>
        <taxon>Conifers II</taxon>
        <taxon>Cupressales</taxon>
        <taxon>Taxaceae</taxon>
        <taxon>Taxus</taxon>
    </lineage>
</organism>
<accession>A0AA38LKP0</accession>
<proteinExistence type="predicted"/>
<name>A0AA38LKP0_TAXCH</name>
<keyword evidence="3" id="KW-1185">Reference proteome</keyword>
<feature type="region of interest" description="Disordered" evidence="1">
    <location>
        <begin position="27"/>
        <end position="131"/>
    </location>
</feature>
<evidence type="ECO:0000313" key="2">
    <source>
        <dbReference type="EMBL" id="KAH9324577.1"/>
    </source>
</evidence>
<dbReference type="Proteomes" id="UP000824469">
    <property type="component" value="Unassembled WGS sequence"/>
</dbReference>
<feature type="compositionally biased region" description="Basic and acidic residues" evidence="1">
    <location>
        <begin position="105"/>
        <end position="115"/>
    </location>
</feature>
<feature type="non-terminal residue" evidence="2">
    <location>
        <position position="1"/>
    </location>
</feature>